<gene>
    <name evidence="11" type="primary">gspN</name>
    <name evidence="11" type="ORF">IM725_19270</name>
</gene>
<evidence type="ECO:0000256" key="6">
    <source>
        <dbReference type="ARBA" id="ARBA00022519"/>
    </source>
</evidence>
<sequence>MATARPSLAPHVPWGWAGAGAVLGLLLALLLGAPAHWLASALDQASGGRVQLADPRGTVWQGSGQLVFTGGSGSNDALALPSRLAWTARPAWAGLHLVLRADCCTPQPVPLDARFGWQRMHLAFGDARSQWPPALLAGLGTPWNTIQLDGDFTLATQGLSVEWAEGRLSVAGRAELLAQRVSSRLSTLRPMGSYRITVSGGNVPTLQLETLEGSPLELAGSGQWVGSRLRFSGTASAAPGREEALSNLLNIIGRRSGARSIISIG</sequence>
<proteinExistence type="inferred from homology"/>
<comment type="subcellular location">
    <subcellularLocation>
        <location evidence="1">Cell inner membrane</location>
    </subcellularLocation>
</comment>
<keyword evidence="4" id="KW-0813">Transport</keyword>
<evidence type="ECO:0000313" key="11">
    <source>
        <dbReference type="EMBL" id="MBE7942715.1"/>
    </source>
</evidence>
<keyword evidence="5" id="KW-1003">Cell membrane</keyword>
<dbReference type="EMBL" id="JADDOJ010000126">
    <property type="protein sequence ID" value="MBE7942715.1"/>
    <property type="molecule type" value="Genomic_DNA"/>
</dbReference>
<keyword evidence="7" id="KW-0812">Transmembrane</keyword>
<evidence type="ECO:0000256" key="8">
    <source>
        <dbReference type="ARBA" id="ARBA00022927"/>
    </source>
</evidence>
<accession>A0ABR9SK47</accession>
<comment type="caution">
    <text evidence="11">The sequence shown here is derived from an EMBL/GenBank/DDBJ whole genome shotgun (WGS) entry which is preliminary data.</text>
</comment>
<evidence type="ECO:0000256" key="4">
    <source>
        <dbReference type="ARBA" id="ARBA00022448"/>
    </source>
</evidence>
<evidence type="ECO:0000256" key="9">
    <source>
        <dbReference type="ARBA" id="ARBA00023136"/>
    </source>
</evidence>
<protein>
    <recommendedName>
        <fullName evidence="3">Type II secretion system protein N</fullName>
    </recommendedName>
    <alternativeName>
        <fullName evidence="10">General secretion pathway protein N</fullName>
    </alternativeName>
</protein>
<evidence type="ECO:0000256" key="5">
    <source>
        <dbReference type="ARBA" id="ARBA00022475"/>
    </source>
</evidence>
<keyword evidence="9" id="KW-0472">Membrane</keyword>
<evidence type="ECO:0000256" key="7">
    <source>
        <dbReference type="ARBA" id="ARBA00022692"/>
    </source>
</evidence>
<keyword evidence="8" id="KW-0653">Protein transport</keyword>
<keyword evidence="6" id="KW-0997">Cell inner membrane</keyword>
<evidence type="ECO:0000256" key="2">
    <source>
        <dbReference type="ARBA" id="ARBA00007208"/>
    </source>
</evidence>
<name>A0ABR9SK47_9BURK</name>
<reference evidence="11 12" key="1">
    <citation type="submission" date="2020-10" db="EMBL/GenBank/DDBJ databases">
        <title>Draft genome of Ramlibacter aquaticus LMG 30558.</title>
        <authorList>
            <person name="Props R."/>
        </authorList>
    </citation>
    <scope>NUCLEOTIDE SEQUENCE [LARGE SCALE GENOMIC DNA]</scope>
    <source>
        <strain evidence="11 12">LMG 30558</strain>
    </source>
</reference>
<evidence type="ECO:0000256" key="10">
    <source>
        <dbReference type="ARBA" id="ARBA00030772"/>
    </source>
</evidence>
<dbReference type="InterPro" id="IPR022792">
    <property type="entry name" value="T2SS_protein-GspN"/>
</dbReference>
<dbReference type="Pfam" id="PF01203">
    <property type="entry name" value="T2SSN"/>
    <property type="match status" value="1"/>
</dbReference>
<keyword evidence="12" id="KW-1185">Reference proteome</keyword>
<evidence type="ECO:0000256" key="1">
    <source>
        <dbReference type="ARBA" id="ARBA00004533"/>
    </source>
</evidence>
<evidence type="ECO:0000256" key="3">
    <source>
        <dbReference type="ARBA" id="ARBA00021563"/>
    </source>
</evidence>
<dbReference type="Proteomes" id="UP000715965">
    <property type="component" value="Unassembled WGS sequence"/>
</dbReference>
<comment type="similarity">
    <text evidence="2">Belongs to the GSP N family.</text>
</comment>
<evidence type="ECO:0000313" key="12">
    <source>
        <dbReference type="Proteomes" id="UP000715965"/>
    </source>
</evidence>
<dbReference type="RefSeq" id="WP_193782263.1">
    <property type="nucleotide sequence ID" value="NZ_JADDOJ010000126.1"/>
</dbReference>
<organism evidence="11 12">
    <name type="scientific">Ramlibacter aquaticus</name>
    <dbReference type="NCBI Taxonomy" id="2780094"/>
    <lineage>
        <taxon>Bacteria</taxon>
        <taxon>Pseudomonadati</taxon>
        <taxon>Pseudomonadota</taxon>
        <taxon>Betaproteobacteria</taxon>
        <taxon>Burkholderiales</taxon>
        <taxon>Comamonadaceae</taxon>
        <taxon>Ramlibacter</taxon>
    </lineage>
</organism>